<dbReference type="Proteomes" id="UP000438760">
    <property type="component" value="Unassembled WGS sequence"/>
</dbReference>
<keyword evidence="2 8" id="KW-0813">Transport</keyword>
<dbReference type="Gene3D" id="2.170.130.10">
    <property type="entry name" value="TonB-dependent receptor, plug domain"/>
    <property type="match status" value="1"/>
</dbReference>
<evidence type="ECO:0000256" key="1">
    <source>
        <dbReference type="ARBA" id="ARBA00004571"/>
    </source>
</evidence>
<dbReference type="GO" id="GO:0015344">
    <property type="term" value="F:siderophore uptake transmembrane transporter activity"/>
    <property type="evidence" value="ECO:0007669"/>
    <property type="project" value="TreeGrafter"/>
</dbReference>
<keyword evidence="4 8" id="KW-0812">Transmembrane</keyword>
<dbReference type="Pfam" id="PF07715">
    <property type="entry name" value="Plug"/>
    <property type="match status" value="1"/>
</dbReference>
<dbReference type="InterPro" id="IPR012910">
    <property type="entry name" value="Plug_dom"/>
</dbReference>
<evidence type="ECO:0000313" key="11">
    <source>
        <dbReference type="EMBL" id="MTG98685.1"/>
    </source>
</evidence>
<feature type="chain" id="PRO_5026106773" evidence="9">
    <location>
        <begin position="22"/>
        <end position="781"/>
    </location>
</feature>
<dbReference type="RefSeq" id="WP_155092707.1">
    <property type="nucleotide sequence ID" value="NZ_CP102754.1"/>
</dbReference>
<organism evidence="11 12">
    <name type="scientific">Myroides albus</name>
    <dbReference type="NCBI Taxonomy" id="2562892"/>
    <lineage>
        <taxon>Bacteria</taxon>
        <taxon>Pseudomonadati</taxon>
        <taxon>Bacteroidota</taxon>
        <taxon>Flavobacteriia</taxon>
        <taxon>Flavobacteriales</taxon>
        <taxon>Flavobacteriaceae</taxon>
        <taxon>Myroides</taxon>
    </lineage>
</organism>
<keyword evidence="3 8" id="KW-1134">Transmembrane beta strand</keyword>
<dbReference type="SUPFAM" id="SSF56935">
    <property type="entry name" value="Porins"/>
    <property type="match status" value="1"/>
</dbReference>
<dbReference type="AlphaFoldDB" id="A0A6I3LRT7"/>
<evidence type="ECO:0000256" key="8">
    <source>
        <dbReference type="PROSITE-ProRule" id="PRU01360"/>
    </source>
</evidence>
<dbReference type="Pfam" id="PF13715">
    <property type="entry name" value="CarbopepD_reg_2"/>
    <property type="match status" value="1"/>
</dbReference>
<dbReference type="EMBL" id="WMJX01000026">
    <property type="protein sequence ID" value="MTG98685.1"/>
    <property type="molecule type" value="Genomic_DNA"/>
</dbReference>
<name>A0A6I3LRT7_9FLAO</name>
<keyword evidence="11" id="KW-0675">Receptor</keyword>
<dbReference type="InterPro" id="IPR039426">
    <property type="entry name" value="TonB-dep_rcpt-like"/>
</dbReference>
<evidence type="ECO:0000256" key="2">
    <source>
        <dbReference type="ARBA" id="ARBA00022448"/>
    </source>
</evidence>
<accession>A0A6I3LRT7</accession>
<dbReference type="PANTHER" id="PTHR30069">
    <property type="entry name" value="TONB-DEPENDENT OUTER MEMBRANE RECEPTOR"/>
    <property type="match status" value="1"/>
</dbReference>
<feature type="domain" description="TonB-dependent receptor plug" evidence="10">
    <location>
        <begin position="124"/>
        <end position="228"/>
    </location>
</feature>
<evidence type="ECO:0000256" key="9">
    <source>
        <dbReference type="SAM" id="SignalP"/>
    </source>
</evidence>
<feature type="signal peptide" evidence="9">
    <location>
        <begin position="1"/>
        <end position="21"/>
    </location>
</feature>
<gene>
    <name evidence="11" type="ORF">GJV76_11195</name>
</gene>
<comment type="similarity">
    <text evidence="8">Belongs to the TonB-dependent receptor family.</text>
</comment>
<dbReference type="InterPro" id="IPR008969">
    <property type="entry name" value="CarboxyPept-like_regulatory"/>
</dbReference>
<keyword evidence="6 8" id="KW-0472">Membrane</keyword>
<dbReference type="Gene3D" id="2.40.170.20">
    <property type="entry name" value="TonB-dependent receptor, beta-barrel domain"/>
    <property type="match status" value="1"/>
</dbReference>
<dbReference type="GO" id="GO:0044718">
    <property type="term" value="P:siderophore transmembrane transport"/>
    <property type="evidence" value="ECO:0007669"/>
    <property type="project" value="TreeGrafter"/>
</dbReference>
<proteinExistence type="inferred from homology"/>
<dbReference type="InterPro" id="IPR037066">
    <property type="entry name" value="Plug_dom_sf"/>
</dbReference>
<dbReference type="Gene3D" id="2.60.40.1120">
    <property type="entry name" value="Carboxypeptidase-like, regulatory domain"/>
    <property type="match status" value="1"/>
</dbReference>
<evidence type="ECO:0000256" key="3">
    <source>
        <dbReference type="ARBA" id="ARBA00022452"/>
    </source>
</evidence>
<dbReference type="PANTHER" id="PTHR30069:SF29">
    <property type="entry name" value="HEMOGLOBIN AND HEMOGLOBIN-HAPTOGLOBIN-BINDING PROTEIN 1-RELATED"/>
    <property type="match status" value="1"/>
</dbReference>
<evidence type="ECO:0000256" key="6">
    <source>
        <dbReference type="ARBA" id="ARBA00023136"/>
    </source>
</evidence>
<dbReference type="InterPro" id="IPR036942">
    <property type="entry name" value="Beta-barrel_TonB_sf"/>
</dbReference>
<evidence type="ECO:0000256" key="4">
    <source>
        <dbReference type="ARBA" id="ARBA00022692"/>
    </source>
</evidence>
<dbReference type="SUPFAM" id="SSF49464">
    <property type="entry name" value="Carboxypeptidase regulatory domain-like"/>
    <property type="match status" value="1"/>
</dbReference>
<protein>
    <submittedName>
        <fullName evidence="11">TonB-dependent receptor plug domain-containing protein</fullName>
    </submittedName>
</protein>
<keyword evidence="5 9" id="KW-0732">Signal</keyword>
<evidence type="ECO:0000256" key="7">
    <source>
        <dbReference type="ARBA" id="ARBA00023237"/>
    </source>
</evidence>
<dbReference type="OrthoDB" id="9812892at2"/>
<comment type="subcellular location">
    <subcellularLocation>
        <location evidence="1 8">Cell outer membrane</location>
        <topology evidence="1 8">Multi-pass membrane protein</topology>
    </subcellularLocation>
</comment>
<comment type="caution">
    <text evidence="11">The sequence shown here is derived from an EMBL/GenBank/DDBJ whole genome shotgun (WGS) entry which is preliminary data.</text>
</comment>
<dbReference type="PROSITE" id="PS52016">
    <property type="entry name" value="TONB_DEPENDENT_REC_3"/>
    <property type="match status" value="1"/>
</dbReference>
<dbReference type="GO" id="GO:0009279">
    <property type="term" value="C:cell outer membrane"/>
    <property type="evidence" value="ECO:0007669"/>
    <property type="project" value="UniProtKB-SubCell"/>
</dbReference>
<keyword evidence="7 8" id="KW-0998">Cell outer membrane</keyword>
<evidence type="ECO:0000256" key="5">
    <source>
        <dbReference type="ARBA" id="ARBA00022729"/>
    </source>
</evidence>
<evidence type="ECO:0000313" key="12">
    <source>
        <dbReference type="Proteomes" id="UP000438760"/>
    </source>
</evidence>
<evidence type="ECO:0000259" key="10">
    <source>
        <dbReference type="Pfam" id="PF07715"/>
    </source>
</evidence>
<sequence length="781" mass="87937">MKKALLLMFLFIIGISQNVLSQDRPIVITGTVKDTKGNVVDYATVSLKGSQRHHDLTNDKGQYKLKMGTPGEYTLVVQHVSYQTQEVKIKATDAITYTQDFTLSENTSYLDNVVLNVKKPIDKVRESAYNVIAIDAKPLYNSSLDVSGALDRVSGVKVRRDGAEGSDYTFSMNGFSGRHIRFFIDGVPMEGFGSDFKINNIPITMVDRIEVYKGVVPVEFGSDALGGAVNIITNKSKETKIDASFTTGSFNTYKSHVNVSKVFDNGLTFQVNAFQNYSDNNYKVLVPVVNLKTGVYSKEKQWVKRFNDRFQNATVVAKVGVVDKPYADRLLLGFTYGEGKKGVQTGTIMEKVFGQKKRRSVTVMPSLEYSKKNLFVEGLDVSLTSNYNAGYNQNIDTSAYKYNWAGDRIKTFKKGESGGGASMVKFYDHNGSTSLNVSYKLNDKHAFSANSVLYYFNRKTEDPLAVKETEAEKNSELTRRSMKNISALSYRYNILDNLNVSIFGKHYHIKHTYQSESTSVDQSGYGIAATYLWNDFQVKSSFERTFRLPTDSELFGDGDLVWGNTSLKPEQGKNVNLNLSYSSVIDKVHSVFGDVGFVYRKTEDYIRKNPYGSGSRANSVNIGGVESIGLNLEARYIYADFIQVGGSLTTQNIRSKQKYTIGGFNVKNPYYNERIPNEPYFFGSVDAGIIFKDLGKKNNNLNIGYNLRYIDHYSYDFKGIGMNPIWIPSQVIHDLNASYSLMNNSIHLSVEANNLFDKLAYDNYSFQKPGRHFMFKIRYSY</sequence>
<reference evidence="11 12" key="1">
    <citation type="submission" date="2019-11" db="EMBL/GenBank/DDBJ databases">
        <title>Genome of Strain BIT-d1.</title>
        <authorList>
            <person name="Yang Y."/>
        </authorList>
    </citation>
    <scope>NUCLEOTIDE SEQUENCE [LARGE SCALE GENOMIC DNA]</scope>
    <source>
        <strain evidence="11 12">BIT-d1</strain>
    </source>
</reference>
<keyword evidence="12" id="KW-1185">Reference proteome</keyword>